<evidence type="ECO:0008006" key="4">
    <source>
        <dbReference type="Google" id="ProtNLM"/>
    </source>
</evidence>
<accession>A0A511JCD8</accession>
<feature type="region of interest" description="Disordered" evidence="1">
    <location>
        <begin position="359"/>
        <end position="398"/>
    </location>
</feature>
<gene>
    <name evidence="2" type="ORF">CCO02nite_20210</name>
</gene>
<evidence type="ECO:0000313" key="3">
    <source>
        <dbReference type="Proteomes" id="UP000321720"/>
    </source>
</evidence>
<evidence type="ECO:0000313" key="2">
    <source>
        <dbReference type="EMBL" id="GEL95363.1"/>
    </source>
</evidence>
<reference evidence="2 3" key="1">
    <citation type="submission" date="2019-07" db="EMBL/GenBank/DDBJ databases">
        <title>Whole genome shotgun sequence of Cellulomonas composti NBRC 100758.</title>
        <authorList>
            <person name="Hosoyama A."/>
            <person name="Uohara A."/>
            <person name="Ohji S."/>
            <person name="Ichikawa N."/>
        </authorList>
    </citation>
    <scope>NUCLEOTIDE SEQUENCE [LARGE SCALE GENOMIC DNA]</scope>
    <source>
        <strain evidence="2 3">NBRC 100758</strain>
    </source>
</reference>
<name>A0A511JCD8_9CELL</name>
<dbReference type="OrthoDB" id="9765386at2"/>
<dbReference type="RefSeq" id="WP_146843006.1">
    <property type="nucleotide sequence ID" value="NZ_BJWG01000008.1"/>
</dbReference>
<dbReference type="EMBL" id="BJWG01000008">
    <property type="protein sequence ID" value="GEL95363.1"/>
    <property type="molecule type" value="Genomic_DNA"/>
</dbReference>
<proteinExistence type="predicted"/>
<dbReference type="AlphaFoldDB" id="A0A511JCD8"/>
<feature type="compositionally biased region" description="Polar residues" evidence="1">
    <location>
        <begin position="383"/>
        <end position="398"/>
    </location>
</feature>
<evidence type="ECO:0000256" key="1">
    <source>
        <dbReference type="SAM" id="MobiDB-lite"/>
    </source>
</evidence>
<keyword evidence="3" id="KW-1185">Reference proteome</keyword>
<protein>
    <recommendedName>
        <fullName evidence="4">Phage portal protein</fullName>
    </recommendedName>
</protein>
<sequence>MSLLFRESQRREATLDALLATRGLSTRAGAASVVGPKKALKHSVVWGATRLRADLVSLMPVDVYRKVGRVGVEVPKPGVLVAPSSVAEGHPMGIGEWMYSSQTALDRTGNSVGIIRETDALGKPARIDLVDPDEVSFRCKGGRIVEYRVSGELVDAKYIWHERQFTVAGIPFGLSPIAAAALSLTAGLSAQEWAVAWFENGANPSAHLKNEAKVLAAGEAERIKARYGESVAAGTPFVSGKDWTYTPMAAKAAESQFIEQMHYTDTDLCRFMGVPADLVDVVSNAGGSITYANITQRNLQFLVTNLGGSIKRREDALSTLLPAPRYVKLNRDAVLAMDAKTRAELVKIRIDSRTMTPDEARALEDEEPLSEEQYAQFDRLWPTRSNAPVTNTPTGGGQ</sequence>
<dbReference type="Gene3D" id="1.20.1270.210">
    <property type="match status" value="1"/>
</dbReference>
<organism evidence="2 3">
    <name type="scientific">Cellulomonas composti</name>
    <dbReference type="NCBI Taxonomy" id="266130"/>
    <lineage>
        <taxon>Bacteria</taxon>
        <taxon>Bacillati</taxon>
        <taxon>Actinomycetota</taxon>
        <taxon>Actinomycetes</taxon>
        <taxon>Micrococcales</taxon>
        <taxon>Cellulomonadaceae</taxon>
        <taxon>Cellulomonas</taxon>
    </lineage>
</organism>
<dbReference type="InterPro" id="IPR006944">
    <property type="entry name" value="Phage/GTA_portal"/>
</dbReference>
<dbReference type="Pfam" id="PF04860">
    <property type="entry name" value="Phage_portal"/>
    <property type="match status" value="1"/>
</dbReference>
<comment type="caution">
    <text evidence="2">The sequence shown here is derived from an EMBL/GenBank/DDBJ whole genome shotgun (WGS) entry which is preliminary data.</text>
</comment>
<dbReference type="Proteomes" id="UP000321720">
    <property type="component" value="Unassembled WGS sequence"/>
</dbReference>